<keyword evidence="4" id="KW-1185">Reference proteome</keyword>
<proteinExistence type="predicted"/>
<evidence type="ECO:0000313" key="4">
    <source>
        <dbReference type="Proteomes" id="UP000094569"/>
    </source>
</evidence>
<dbReference type="Proteomes" id="UP000094569">
    <property type="component" value="Unassembled WGS sequence"/>
</dbReference>
<feature type="compositionally biased region" description="Low complexity" evidence="1">
    <location>
        <begin position="303"/>
        <end position="314"/>
    </location>
</feature>
<reference evidence="3 4" key="1">
    <citation type="journal article" date="2016" name="BMC Genomics">
        <title>Comparative genomic and transcriptomic analyses of the Fuzhuan brick tea-fermentation fungus Aspergillus cristatus.</title>
        <authorList>
            <person name="Ge Y."/>
            <person name="Wang Y."/>
            <person name="Liu Y."/>
            <person name="Tan Y."/>
            <person name="Ren X."/>
            <person name="Zhang X."/>
            <person name="Hyde K.D."/>
            <person name="Liu Y."/>
            <person name="Liu Z."/>
        </authorList>
    </citation>
    <scope>NUCLEOTIDE SEQUENCE [LARGE SCALE GENOMIC DNA]</scope>
    <source>
        <strain evidence="3 4">GZAAS20.1005</strain>
    </source>
</reference>
<feature type="compositionally biased region" description="Basic and acidic residues" evidence="1">
    <location>
        <begin position="1"/>
        <end position="22"/>
    </location>
</feature>
<feature type="domain" description="DNA ligase D 3'-phosphoesterase" evidence="2">
    <location>
        <begin position="138"/>
        <end position="276"/>
    </location>
</feature>
<dbReference type="AlphaFoldDB" id="A0A1E3BS53"/>
<feature type="region of interest" description="Disordered" evidence="1">
    <location>
        <begin position="273"/>
        <end position="351"/>
    </location>
</feature>
<protein>
    <recommendedName>
        <fullName evidence="2">DNA ligase D 3'-phosphoesterase domain-containing protein</fullName>
    </recommendedName>
</protein>
<evidence type="ECO:0000256" key="1">
    <source>
        <dbReference type="SAM" id="MobiDB-lite"/>
    </source>
</evidence>
<dbReference type="PANTHER" id="PTHR39465:SF1">
    <property type="entry name" value="DNA LIGASE D 3'-PHOSPHOESTERASE DOMAIN-CONTAINING PROTEIN"/>
    <property type="match status" value="1"/>
</dbReference>
<accession>A0A1E3BS53</accession>
<evidence type="ECO:0000313" key="3">
    <source>
        <dbReference type="EMBL" id="ODM23790.1"/>
    </source>
</evidence>
<comment type="caution">
    <text evidence="3">The sequence shown here is derived from an EMBL/GenBank/DDBJ whole genome shotgun (WGS) entry which is preliminary data.</text>
</comment>
<dbReference type="VEuPathDB" id="FungiDB:SI65_01379"/>
<dbReference type="EMBL" id="JXNT01000001">
    <property type="protein sequence ID" value="ODM23790.1"/>
    <property type="molecule type" value="Genomic_DNA"/>
</dbReference>
<feature type="compositionally biased region" description="Basic residues" evidence="1">
    <location>
        <begin position="291"/>
        <end position="300"/>
    </location>
</feature>
<dbReference type="PANTHER" id="PTHR39465">
    <property type="entry name" value="DNA LIGASE D, 3'-PHOSPHOESTERASE DOMAIN"/>
    <property type="match status" value="1"/>
</dbReference>
<sequence>MKRTLSADKETLSSPAKKECHEGNGNLPTITSLDAPISPPRRRSRPDKPPPTAPSIPHGSIDTAEVASTTSTSSLPNLAAIEAGQVQVKEDHLSIFSSRLSQCIRPSTSPAIPRLQITDWTDLYQRNERPHGRHFVVHQHDHPIAGAHYDLRLQFSESSSVSWSVMYGLPGDPNSRRLNRNATETRVHCYWNHLIETASPNTGSMIIWDTGEYEVLSYQMESSMPETDDSRSMSSESDGPAQEHKSESEKLWEAFHNRKIRLRLHGTRLPPNYTIILRQDKTTHQTPLRMPQKRRRRARPKVQSQPTLTSSDSSPSPPPSPSSRPPDQPSTTHKSNPELPESSTKADSDDDKADYQIRLNNAYPGSTNTIGSIHQRRWFITLDRVNSGFEYQPGKKMWIRKKDPDTGGLMGFEPFYVRGPEKERSVVTGRLGRDALEDEGVQEFTPRRGWRPVLE</sequence>
<dbReference type="OrthoDB" id="2588098at2759"/>
<evidence type="ECO:0000259" key="2">
    <source>
        <dbReference type="Pfam" id="PF13298"/>
    </source>
</evidence>
<organism evidence="3 4">
    <name type="scientific">Aspergillus cristatus</name>
    <name type="common">Chinese Fuzhuan brick tea-fermentation fungus</name>
    <name type="synonym">Eurotium cristatum</name>
    <dbReference type="NCBI Taxonomy" id="573508"/>
    <lineage>
        <taxon>Eukaryota</taxon>
        <taxon>Fungi</taxon>
        <taxon>Dikarya</taxon>
        <taxon>Ascomycota</taxon>
        <taxon>Pezizomycotina</taxon>
        <taxon>Eurotiomycetes</taxon>
        <taxon>Eurotiomycetidae</taxon>
        <taxon>Eurotiales</taxon>
        <taxon>Aspergillaceae</taxon>
        <taxon>Aspergillus</taxon>
        <taxon>Aspergillus subgen. Aspergillus</taxon>
    </lineage>
</organism>
<feature type="region of interest" description="Disordered" evidence="1">
    <location>
        <begin position="221"/>
        <end position="249"/>
    </location>
</feature>
<feature type="region of interest" description="Disordered" evidence="1">
    <location>
        <begin position="1"/>
        <end position="72"/>
    </location>
</feature>
<gene>
    <name evidence="3" type="ORF">SI65_01379</name>
</gene>
<dbReference type="InterPro" id="IPR014144">
    <property type="entry name" value="LigD_PE_domain"/>
</dbReference>
<name>A0A1E3BS53_ASPCR</name>
<feature type="compositionally biased region" description="Pro residues" evidence="1">
    <location>
        <begin position="315"/>
        <end position="328"/>
    </location>
</feature>
<dbReference type="Pfam" id="PF13298">
    <property type="entry name" value="LigD_N"/>
    <property type="match status" value="1"/>
</dbReference>